<organism evidence="1 2">
    <name type="scientific">Neorhodopirellula pilleata</name>
    <dbReference type="NCBI Taxonomy" id="2714738"/>
    <lineage>
        <taxon>Bacteria</taxon>
        <taxon>Pseudomonadati</taxon>
        <taxon>Planctomycetota</taxon>
        <taxon>Planctomycetia</taxon>
        <taxon>Pirellulales</taxon>
        <taxon>Pirellulaceae</taxon>
        <taxon>Neorhodopirellula</taxon>
    </lineage>
</organism>
<name>A0A5C5ZRA8_9BACT</name>
<keyword evidence="2" id="KW-1185">Reference proteome</keyword>
<accession>A0A5C5ZRA8</accession>
<gene>
    <name evidence="1" type="ORF">Pla100_55070</name>
</gene>
<dbReference type="Proteomes" id="UP000316213">
    <property type="component" value="Unassembled WGS sequence"/>
</dbReference>
<proteinExistence type="predicted"/>
<dbReference type="OrthoDB" id="288910at2"/>
<protein>
    <submittedName>
        <fullName evidence="1">Uncharacterized protein</fullName>
    </submittedName>
</protein>
<evidence type="ECO:0000313" key="1">
    <source>
        <dbReference type="EMBL" id="TWT89578.1"/>
    </source>
</evidence>
<evidence type="ECO:0000313" key="2">
    <source>
        <dbReference type="Proteomes" id="UP000316213"/>
    </source>
</evidence>
<dbReference type="RefSeq" id="WP_146581665.1">
    <property type="nucleotide sequence ID" value="NZ_SJPM01000017.1"/>
</dbReference>
<sequence length="134" mass="15919">MPVQYAKTYIDRAVDANDLSTLYNLINVLDAERDLAEPLRLFLRLWEWIGSTRSGVWQYYENVRISDFNSIAAMMDRCQLTEIAARYRAGMECWEEPRYCDDLDKWIDTNESMLEETAIRLIKPHREQLYPSKD</sequence>
<dbReference type="EMBL" id="SJPM01000017">
    <property type="protein sequence ID" value="TWT89578.1"/>
    <property type="molecule type" value="Genomic_DNA"/>
</dbReference>
<reference evidence="1 2" key="1">
    <citation type="submission" date="2019-02" db="EMBL/GenBank/DDBJ databases">
        <title>Deep-cultivation of Planctomycetes and their phenomic and genomic characterization uncovers novel biology.</title>
        <authorList>
            <person name="Wiegand S."/>
            <person name="Jogler M."/>
            <person name="Boedeker C."/>
            <person name="Pinto D."/>
            <person name="Vollmers J."/>
            <person name="Rivas-Marin E."/>
            <person name="Kohn T."/>
            <person name="Peeters S.H."/>
            <person name="Heuer A."/>
            <person name="Rast P."/>
            <person name="Oberbeckmann S."/>
            <person name="Bunk B."/>
            <person name="Jeske O."/>
            <person name="Meyerdierks A."/>
            <person name="Storesund J.E."/>
            <person name="Kallscheuer N."/>
            <person name="Luecker S."/>
            <person name="Lage O.M."/>
            <person name="Pohl T."/>
            <person name="Merkel B.J."/>
            <person name="Hornburger P."/>
            <person name="Mueller R.-W."/>
            <person name="Bruemmer F."/>
            <person name="Labrenz M."/>
            <person name="Spormann A.M."/>
            <person name="Op Den Camp H."/>
            <person name="Overmann J."/>
            <person name="Amann R."/>
            <person name="Jetten M.S.M."/>
            <person name="Mascher T."/>
            <person name="Medema M.H."/>
            <person name="Devos D.P."/>
            <person name="Kaster A.-K."/>
            <person name="Ovreas L."/>
            <person name="Rohde M."/>
            <person name="Galperin M.Y."/>
            <person name="Jogler C."/>
        </authorList>
    </citation>
    <scope>NUCLEOTIDE SEQUENCE [LARGE SCALE GENOMIC DNA]</scope>
    <source>
        <strain evidence="1 2">Pla100</strain>
    </source>
</reference>
<comment type="caution">
    <text evidence="1">The sequence shown here is derived from an EMBL/GenBank/DDBJ whole genome shotgun (WGS) entry which is preliminary data.</text>
</comment>
<dbReference type="AlphaFoldDB" id="A0A5C5ZRA8"/>